<dbReference type="Proteomes" id="UP000839824">
    <property type="component" value="Unassembled WGS sequence"/>
</dbReference>
<dbReference type="EMBL" id="AAIXRY010000001">
    <property type="protein sequence ID" value="ECJ2324250.1"/>
    <property type="molecule type" value="Genomic_DNA"/>
</dbReference>
<organism evidence="1">
    <name type="scientific">Salmonella enterica subsp. salamae</name>
    <dbReference type="NCBI Taxonomy" id="59202"/>
    <lineage>
        <taxon>Bacteria</taxon>
        <taxon>Pseudomonadati</taxon>
        <taxon>Pseudomonadota</taxon>
        <taxon>Gammaproteobacteria</taxon>
        <taxon>Enterobacterales</taxon>
        <taxon>Enterobacteriaceae</taxon>
        <taxon>Salmonella</taxon>
    </lineage>
</organism>
<sequence>MNNYPLRLPALKIVQPLGEFYVTSISARTLLDVSYTIKAEILDDDGEASEGYFGGAISKLIGNQRKRAPKRLEEIRAYTETVDASFPNSIILGVNFLENGELETNPEERWYVENIGDNFYNIVIPSQKKLASIIDGQHRVFGFENSKAIDMELLCSVYLDLPLAYHARIFTNININQKRVDKNLAYNLFQFDMEQGEPETWSPETLAVYFARVLEKDNDSPFKGKIKLGVENSSSSTSISMASVIDGILSLITNNPKLDRETLHLKKIGDGRSRSLLSKLKSNAPLRKLYLDSQDKTIFDIINEYFLLISNNLGKYSVFTKTLAVHAGFDVLRSILIKNVSFTQEMAKKCAEVNFDDSFFGVQTKLRVRLKNTLLVASGIQDISDLDIKDTSELCEYKRVLNLKK</sequence>
<name>A0A5Y3URW2_SALER</name>
<proteinExistence type="predicted"/>
<dbReference type="AlphaFoldDB" id="A0A5Y3URW2"/>
<reference evidence="1" key="1">
    <citation type="submission" date="2019-07" db="EMBL/GenBank/DDBJ databases">
        <authorList>
            <person name="Ashton P.M."/>
            <person name="Dallman T."/>
            <person name="Nair S."/>
            <person name="De Pinna E."/>
            <person name="Peters T."/>
            <person name="Grant K."/>
        </authorList>
    </citation>
    <scope>NUCLEOTIDE SEQUENCE [LARGE SCALE GENOMIC DNA]</scope>
    <source>
        <strain evidence="1">598112</strain>
    </source>
</reference>
<protein>
    <submittedName>
        <fullName evidence="1">DGQHR domain-containing protein</fullName>
    </submittedName>
</protein>
<comment type="caution">
    <text evidence="1">The sequence shown here is derived from an EMBL/GenBank/DDBJ whole genome shotgun (WGS) entry which is preliminary data.</text>
</comment>
<gene>
    <name evidence="1" type="ORF">FNJ06_01170</name>
</gene>
<accession>A0A5Y3URW2</accession>
<dbReference type="CDD" id="cd16413">
    <property type="entry name" value="DGQHR_domain"/>
    <property type="match status" value="1"/>
</dbReference>
<dbReference type="InterPro" id="IPR017601">
    <property type="entry name" value="DGQHR-contain_dom"/>
</dbReference>
<evidence type="ECO:0000313" key="1">
    <source>
        <dbReference type="EMBL" id="ECJ2324250.1"/>
    </source>
</evidence>
<dbReference type="NCBIfam" id="TIGR03187">
    <property type="entry name" value="DGQHR"/>
    <property type="match status" value="1"/>
</dbReference>